<proteinExistence type="predicted"/>
<evidence type="ECO:0000313" key="1">
    <source>
        <dbReference type="EMBL" id="KAK7351576.1"/>
    </source>
</evidence>
<evidence type="ECO:0000313" key="2">
    <source>
        <dbReference type="Proteomes" id="UP001367508"/>
    </source>
</evidence>
<dbReference type="AlphaFoldDB" id="A0AAN9QY72"/>
<dbReference type="Proteomes" id="UP001367508">
    <property type="component" value="Unassembled WGS sequence"/>
</dbReference>
<keyword evidence="2" id="KW-1185">Reference proteome</keyword>
<gene>
    <name evidence="1" type="ORF">VNO77_11132</name>
</gene>
<accession>A0AAN9QY72</accession>
<sequence length="126" mass="14538">MLSGWTQYYGSDDMQKEESVAFLCGGDFFPFTNNVKEMRAATLPRSNLFIIYQRDSDAAIPMLSIPSTEKNFFIWQLEEEDLPRLQNVFGFEGPNLQGDQEQYWTLRFSDSATNGYMRAHKLADIS</sequence>
<name>A0AAN9QY72_CANGL</name>
<reference evidence="1 2" key="1">
    <citation type="submission" date="2024-01" db="EMBL/GenBank/DDBJ databases">
        <title>The genomes of 5 underutilized Papilionoideae crops provide insights into root nodulation and disease resistanc.</title>
        <authorList>
            <person name="Jiang F."/>
        </authorList>
    </citation>
    <scope>NUCLEOTIDE SEQUENCE [LARGE SCALE GENOMIC DNA]</scope>
    <source>
        <strain evidence="1">LVBAO_FW01</strain>
        <tissue evidence="1">Leaves</tissue>
    </source>
</reference>
<protein>
    <submittedName>
        <fullName evidence="1">Uncharacterized protein</fullName>
    </submittedName>
</protein>
<dbReference type="EMBL" id="JAYMYQ010000002">
    <property type="protein sequence ID" value="KAK7351576.1"/>
    <property type="molecule type" value="Genomic_DNA"/>
</dbReference>
<organism evidence="1 2">
    <name type="scientific">Canavalia gladiata</name>
    <name type="common">Sword bean</name>
    <name type="synonym">Dolichos gladiatus</name>
    <dbReference type="NCBI Taxonomy" id="3824"/>
    <lineage>
        <taxon>Eukaryota</taxon>
        <taxon>Viridiplantae</taxon>
        <taxon>Streptophyta</taxon>
        <taxon>Embryophyta</taxon>
        <taxon>Tracheophyta</taxon>
        <taxon>Spermatophyta</taxon>
        <taxon>Magnoliopsida</taxon>
        <taxon>eudicotyledons</taxon>
        <taxon>Gunneridae</taxon>
        <taxon>Pentapetalae</taxon>
        <taxon>rosids</taxon>
        <taxon>fabids</taxon>
        <taxon>Fabales</taxon>
        <taxon>Fabaceae</taxon>
        <taxon>Papilionoideae</taxon>
        <taxon>50 kb inversion clade</taxon>
        <taxon>NPAAA clade</taxon>
        <taxon>indigoferoid/millettioid clade</taxon>
        <taxon>Phaseoleae</taxon>
        <taxon>Canavalia</taxon>
    </lineage>
</organism>
<comment type="caution">
    <text evidence="1">The sequence shown here is derived from an EMBL/GenBank/DDBJ whole genome shotgun (WGS) entry which is preliminary data.</text>
</comment>